<organism evidence="2 3">
    <name type="scientific">Ruegeria profundi</name>
    <dbReference type="NCBI Taxonomy" id="1685378"/>
    <lineage>
        <taxon>Bacteria</taxon>
        <taxon>Pseudomonadati</taxon>
        <taxon>Pseudomonadota</taxon>
        <taxon>Alphaproteobacteria</taxon>
        <taxon>Rhodobacterales</taxon>
        <taxon>Roseobacteraceae</taxon>
        <taxon>Ruegeria</taxon>
    </lineage>
</organism>
<feature type="compositionally biased region" description="Polar residues" evidence="1">
    <location>
        <begin position="133"/>
        <end position="142"/>
    </location>
</feature>
<reference evidence="3" key="1">
    <citation type="submission" date="2015-12" db="EMBL/GenBank/DDBJ databases">
        <authorList>
            <person name="Zhang G."/>
            <person name="Stingl U."/>
        </authorList>
    </citation>
    <scope>NUCLEOTIDE SEQUENCE [LARGE SCALE GENOMIC DNA]</scope>
    <source>
        <strain evidence="3">ZGT108</strain>
    </source>
</reference>
<proteinExistence type="predicted"/>
<name>A0A0X3TRM6_9RHOB</name>
<dbReference type="Proteomes" id="UP000053690">
    <property type="component" value="Unassembled WGS sequence"/>
</dbReference>
<comment type="caution">
    <text evidence="2">The sequence shown here is derived from an EMBL/GenBank/DDBJ whole genome shotgun (WGS) entry which is preliminary data.</text>
</comment>
<dbReference type="AlphaFoldDB" id="A0A0X3TRM6"/>
<gene>
    <name evidence="2" type="ORF">AVO44_14640</name>
</gene>
<protein>
    <recommendedName>
        <fullName evidence="4">Sulfotransferase domain-containing protein</fullName>
    </recommendedName>
</protein>
<evidence type="ECO:0000313" key="2">
    <source>
        <dbReference type="EMBL" id="KUJ78385.1"/>
    </source>
</evidence>
<evidence type="ECO:0008006" key="4">
    <source>
        <dbReference type="Google" id="ProtNLM"/>
    </source>
</evidence>
<evidence type="ECO:0000256" key="1">
    <source>
        <dbReference type="SAM" id="MobiDB-lite"/>
    </source>
</evidence>
<accession>A0A0X3TRM6</accession>
<feature type="region of interest" description="Disordered" evidence="1">
    <location>
        <begin position="128"/>
        <end position="156"/>
    </location>
</feature>
<dbReference type="RefSeq" id="WP_068338251.1">
    <property type="nucleotide sequence ID" value="NZ_LQBP01000007.1"/>
</dbReference>
<sequence>MTTRHPADMLWSYYRFFKPDSDSNYNYQPTWDENSKMDFEHWIQFGSVGMDPAWQELAPSWISTDNLSPLSLEAHAFDRAGNNHINRLFRLENTEQLNRWLSRQMDDRRFPALAEAIQTRSLKAFSRARKNQKQLPHVNQSEGAEKTEKDKKPLVLSENSLRAIRKMFPMESKMYNI</sequence>
<dbReference type="EMBL" id="LQBP01000007">
    <property type="protein sequence ID" value="KUJ78385.1"/>
    <property type="molecule type" value="Genomic_DNA"/>
</dbReference>
<keyword evidence="3" id="KW-1185">Reference proteome</keyword>
<evidence type="ECO:0000313" key="3">
    <source>
        <dbReference type="Proteomes" id="UP000053690"/>
    </source>
</evidence>
<feature type="compositionally biased region" description="Basic and acidic residues" evidence="1">
    <location>
        <begin position="143"/>
        <end position="153"/>
    </location>
</feature>